<evidence type="ECO:0000256" key="12">
    <source>
        <dbReference type="ARBA" id="ARBA00023012"/>
    </source>
</evidence>
<dbReference type="SUPFAM" id="SSF55874">
    <property type="entry name" value="ATPase domain of HSP90 chaperone/DNA topoisomerase II/histidine kinase"/>
    <property type="match status" value="1"/>
</dbReference>
<keyword evidence="10" id="KW-0067">ATP-binding</keyword>
<feature type="coiled-coil region" evidence="16">
    <location>
        <begin position="361"/>
        <end position="388"/>
    </location>
</feature>
<dbReference type="InterPro" id="IPR005467">
    <property type="entry name" value="His_kinase_dom"/>
</dbReference>
<keyword evidence="16" id="KW-0175">Coiled coil</keyword>
<dbReference type="CDD" id="cd00082">
    <property type="entry name" value="HisKA"/>
    <property type="match status" value="1"/>
</dbReference>
<evidence type="ECO:0000256" key="13">
    <source>
        <dbReference type="ARBA" id="ARBA00023136"/>
    </source>
</evidence>
<feature type="transmembrane region" description="Helical" evidence="17">
    <location>
        <begin position="21"/>
        <end position="44"/>
    </location>
</feature>
<evidence type="ECO:0000313" key="23">
    <source>
        <dbReference type="Proteomes" id="UP000319040"/>
    </source>
</evidence>
<feature type="domain" description="PAC" evidence="21">
    <location>
        <begin position="746"/>
        <end position="799"/>
    </location>
</feature>
<dbReference type="SMART" id="SM00091">
    <property type="entry name" value="PAS"/>
    <property type="match status" value="3"/>
</dbReference>
<keyword evidence="5 15" id="KW-0597">Phosphoprotein</keyword>
<feature type="domain" description="PAS" evidence="20">
    <location>
        <begin position="525"/>
        <end position="563"/>
    </location>
</feature>
<evidence type="ECO:0000256" key="1">
    <source>
        <dbReference type="ARBA" id="ARBA00000085"/>
    </source>
</evidence>
<dbReference type="InterPro" id="IPR003661">
    <property type="entry name" value="HisK_dim/P_dom"/>
</dbReference>
<keyword evidence="7 17" id="KW-0812">Transmembrane</keyword>
<keyword evidence="6" id="KW-0808">Transferase</keyword>
<keyword evidence="12" id="KW-0902">Two-component regulatory system</keyword>
<dbReference type="Pfam" id="PF02518">
    <property type="entry name" value="HATPase_c"/>
    <property type="match status" value="1"/>
</dbReference>
<dbReference type="SMART" id="SM00086">
    <property type="entry name" value="PAC"/>
    <property type="match status" value="4"/>
</dbReference>
<dbReference type="Pfam" id="PF13426">
    <property type="entry name" value="PAS_9"/>
    <property type="match status" value="2"/>
</dbReference>
<feature type="domain" description="PAC" evidence="21">
    <location>
        <begin position="592"/>
        <end position="644"/>
    </location>
</feature>
<keyword evidence="4" id="KW-1003">Cell membrane</keyword>
<dbReference type="InterPro" id="IPR048760">
    <property type="entry name" value="VP0354-like_sensor_dom"/>
</dbReference>
<organism evidence="22 23">
    <name type="scientific">Saccharicrinis carchari</name>
    <dbReference type="NCBI Taxonomy" id="1168039"/>
    <lineage>
        <taxon>Bacteria</taxon>
        <taxon>Pseudomonadati</taxon>
        <taxon>Bacteroidota</taxon>
        <taxon>Bacteroidia</taxon>
        <taxon>Marinilabiliales</taxon>
        <taxon>Marinilabiliaceae</taxon>
        <taxon>Saccharicrinis</taxon>
    </lineage>
</organism>
<feature type="domain" description="PAS" evidence="20">
    <location>
        <begin position="796"/>
        <end position="842"/>
    </location>
</feature>
<dbReference type="SMART" id="SM00388">
    <property type="entry name" value="HisKA"/>
    <property type="match status" value="1"/>
</dbReference>
<dbReference type="SUPFAM" id="SSF103190">
    <property type="entry name" value="Sensory domain-like"/>
    <property type="match status" value="2"/>
</dbReference>
<feature type="domain" description="Response regulatory" evidence="19">
    <location>
        <begin position="1190"/>
        <end position="1305"/>
    </location>
</feature>
<dbReference type="PROSITE" id="PS50112">
    <property type="entry name" value="PAS"/>
    <property type="match status" value="3"/>
</dbReference>
<dbReference type="InterPro" id="IPR013655">
    <property type="entry name" value="PAS_fold_3"/>
</dbReference>
<feature type="domain" description="PAC" evidence="21">
    <location>
        <begin position="867"/>
        <end position="921"/>
    </location>
</feature>
<dbReference type="Gene3D" id="3.30.565.10">
    <property type="entry name" value="Histidine kinase-like ATPase, C-terminal domain"/>
    <property type="match status" value="1"/>
</dbReference>
<dbReference type="GO" id="GO:0005524">
    <property type="term" value="F:ATP binding"/>
    <property type="evidence" value="ECO:0007669"/>
    <property type="project" value="UniProtKB-KW"/>
</dbReference>
<evidence type="ECO:0000256" key="15">
    <source>
        <dbReference type="PROSITE-ProRule" id="PRU00169"/>
    </source>
</evidence>
<dbReference type="InterPro" id="IPR000014">
    <property type="entry name" value="PAS"/>
</dbReference>
<evidence type="ECO:0000256" key="10">
    <source>
        <dbReference type="ARBA" id="ARBA00022840"/>
    </source>
</evidence>
<dbReference type="SMART" id="SM00387">
    <property type="entry name" value="HATPase_c"/>
    <property type="match status" value="1"/>
</dbReference>
<dbReference type="PROSITE" id="PS50109">
    <property type="entry name" value="HIS_KIN"/>
    <property type="match status" value="1"/>
</dbReference>
<dbReference type="Pfam" id="PF00072">
    <property type="entry name" value="Response_reg"/>
    <property type="match status" value="1"/>
</dbReference>
<sequence>MSNKDNYLYGTLNFNMLKHISFARFFLIYIPIILVCYFGIFHYYDTLLENKAEITLNSELNELKVKKIIIDDFFTALVEDIDLLSWEYTNANFSQVKNSTLKQMDFFRRFSTVRKSYDQVRYMDTLGNEVIRVDYKDHNQGQFIEQKYLQNKSHRYYFKSAQGLAPNEIYFSKIDLNIENGQIETPYNPVVRAAKKVYDQHGNYTGIIVTNHYINDLSSKLITYDDNIHSSFELVDNQGYWLMANNPEITFSHIKPGKDSINLKKSCNNLWNKIQNNQKGFYRSKEYSYAFFKFSPTLNLNLDKRFILDANKEFTLISKLENNYLSESHQFYNFARWVSLIIIAILFAAIILAVQYSRYRLEQKNRVLRKSESELSTLKDKLEHTLQLKLEALTVTERKFFSLFNHAGIGVALVGSDGKPEFSNKTLCDILGYSSQELSVKTFQEFTFPEDIEKDTQLFNRLINKEINNYNIEKRYIRKDGKVIWGDLNISLLMGNNGEIANIIGTVSDVTERKANEEKVFDNAQLLNQVFEAVLSLDNKNTVTYWNNGAVELFGYGQNEVLGCHVSLLYGDKHLPDTHKRISDEFADKTKMQTEVVLKKKDGTSFIGHLSISNRYDNRGNVIGSICSVIDISKQKEHEQKILQINDELEQRVELRTKELKQSYLQIKESEYRLNAAFAVGNYGWWDYQVTEKVFHTHSSRYRILGYTDLEIGNTYEWWRQQVHPNDLKQTDLLFQEMNSGKTSSFKHELRFKHKKGQYIWFYDQGTVIEKDERGNPKRIIGTTQNIDQRKTTELDLLKLSKAVEQSQVVVEITDTKGLIEYVNPAFENLTGYKQQEVIGKNPNILNAHVLPKEVYKNLWQTILKGDTWEGELCNRAKDGTIFWESAIISPIKDENGDIINFIAVKEDITEKRKFLEQLKTAKKEAEEANKAKSEFMANMSHEIRTPMNAVTGFTDILYRQIENQTHREYLNSIKVSGKNLLAIIDDILDLSSIESGKIKLEYSPIDLAGLLNELKGIFEVQANKKGLTFSIYIDENACASFVSDEVRVRQILFNLISNALKFTDKGSVSIRVQTDIKINGTKSRDNVSNILFKVEDTGIGVKKEMLENIFDPFIQQNGQDQKKYGGTGLGLSISKNLANMLGGDISVNSEINQGSTFSFSLKGIKCSLSSDGMGNGNQQGPEILFDPKRVLVVDDIGTNREYMKSALCELGLTVSTAEDGLRALQILEEEEINIILCDLKMPKLDGYGFVNKLRGGRFKELPCIVTTASVLNEELEQIKKHDFDGVMLKPIPLESLIGELKKYLTYTIVETASIIENGSLKPLSLEQVNMIGEELKTMILPLYESIKERQSFQDLNQFADMIGKTGLNHDIDSFKSYATEFHQAIDSFDIEEILKLIKLFKNLIRY</sequence>
<dbReference type="OrthoDB" id="9796457at2"/>
<evidence type="ECO:0000256" key="11">
    <source>
        <dbReference type="ARBA" id="ARBA00022989"/>
    </source>
</evidence>
<evidence type="ECO:0000256" key="3">
    <source>
        <dbReference type="ARBA" id="ARBA00012438"/>
    </source>
</evidence>
<dbReference type="SUPFAM" id="SSF52172">
    <property type="entry name" value="CheY-like"/>
    <property type="match status" value="1"/>
</dbReference>
<dbReference type="InterPro" id="IPR036097">
    <property type="entry name" value="HisK_dim/P_sf"/>
</dbReference>
<dbReference type="CDD" id="cd00130">
    <property type="entry name" value="PAS"/>
    <property type="match status" value="3"/>
</dbReference>
<keyword evidence="13 17" id="KW-0472">Membrane</keyword>
<dbReference type="EMBL" id="FXTB01000014">
    <property type="protein sequence ID" value="SMO90810.1"/>
    <property type="molecule type" value="Genomic_DNA"/>
</dbReference>
<dbReference type="EC" id="2.7.13.3" evidence="3"/>
<evidence type="ECO:0000256" key="16">
    <source>
        <dbReference type="SAM" id="Coils"/>
    </source>
</evidence>
<dbReference type="SUPFAM" id="SSF55785">
    <property type="entry name" value="PYP-like sensor domain (PAS domain)"/>
    <property type="match status" value="4"/>
</dbReference>
<gene>
    <name evidence="22" type="ORF">SAMN06265379_11416</name>
</gene>
<accession>A0A521F5J1</accession>
<dbReference type="InterPro" id="IPR000700">
    <property type="entry name" value="PAS-assoc_C"/>
</dbReference>
<evidence type="ECO:0000256" key="14">
    <source>
        <dbReference type="ARBA" id="ARBA00023306"/>
    </source>
</evidence>
<evidence type="ECO:0000256" key="9">
    <source>
        <dbReference type="ARBA" id="ARBA00022777"/>
    </source>
</evidence>
<dbReference type="CDD" id="cd16922">
    <property type="entry name" value="HATPase_EvgS-ArcB-TorS-like"/>
    <property type="match status" value="1"/>
</dbReference>
<dbReference type="InterPro" id="IPR001789">
    <property type="entry name" value="Sig_transdc_resp-reg_receiver"/>
</dbReference>
<dbReference type="Gene3D" id="3.30.450.20">
    <property type="entry name" value="PAS domain"/>
    <property type="match status" value="6"/>
</dbReference>
<keyword evidence="11 17" id="KW-1133">Transmembrane helix</keyword>
<dbReference type="PANTHER" id="PTHR43047">
    <property type="entry name" value="TWO-COMPONENT HISTIDINE PROTEIN KINASE"/>
    <property type="match status" value="1"/>
</dbReference>
<keyword evidence="8" id="KW-0547">Nucleotide-binding</keyword>
<dbReference type="Gene3D" id="3.40.50.2300">
    <property type="match status" value="1"/>
</dbReference>
<dbReference type="GO" id="GO:0000155">
    <property type="term" value="F:phosphorelay sensor kinase activity"/>
    <property type="evidence" value="ECO:0007669"/>
    <property type="project" value="InterPro"/>
</dbReference>
<feature type="coiled-coil region" evidence="16">
    <location>
        <begin position="909"/>
        <end position="939"/>
    </location>
</feature>
<dbReference type="Pfam" id="PF21623">
    <property type="entry name" value="HK_sensor_dom_bact"/>
    <property type="match status" value="1"/>
</dbReference>
<evidence type="ECO:0000256" key="6">
    <source>
        <dbReference type="ARBA" id="ARBA00022679"/>
    </source>
</evidence>
<evidence type="ECO:0000256" key="2">
    <source>
        <dbReference type="ARBA" id="ARBA00004651"/>
    </source>
</evidence>
<dbReference type="SUPFAM" id="SSF47384">
    <property type="entry name" value="Homodimeric domain of signal transducing histidine kinase"/>
    <property type="match status" value="1"/>
</dbReference>
<dbReference type="SMART" id="SM00448">
    <property type="entry name" value="REC"/>
    <property type="match status" value="1"/>
</dbReference>
<dbReference type="FunFam" id="3.30.565.10:FF:000010">
    <property type="entry name" value="Sensor histidine kinase RcsC"/>
    <property type="match status" value="1"/>
</dbReference>
<feature type="modified residue" description="4-aspartylphosphate" evidence="15">
    <location>
        <position position="1239"/>
    </location>
</feature>
<dbReference type="InterPro" id="IPR001610">
    <property type="entry name" value="PAC"/>
</dbReference>
<dbReference type="InterPro" id="IPR011006">
    <property type="entry name" value="CheY-like_superfamily"/>
</dbReference>
<feature type="domain" description="PAS" evidence="20">
    <location>
        <begin position="396"/>
        <end position="466"/>
    </location>
</feature>
<dbReference type="GO" id="GO:0009927">
    <property type="term" value="F:histidine phosphotransfer kinase activity"/>
    <property type="evidence" value="ECO:0007669"/>
    <property type="project" value="TreeGrafter"/>
</dbReference>
<feature type="transmembrane region" description="Helical" evidence="17">
    <location>
        <begin position="334"/>
        <end position="356"/>
    </location>
</feature>
<dbReference type="Pfam" id="PF08447">
    <property type="entry name" value="PAS_3"/>
    <property type="match status" value="2"/>
</dbReference>
<name>A0A521F5J1_SACCC</name>
<evidence type="ECO:0000259" key="19">
    <source>
        <dbReference type="PROSITE" id="PS50110"/>
    </source>
</evidence>
<evidence type="ECO:0000259" key="20">
    <source>
        <dbReference type="PROSITE" id="PS50112"/>
    </source>
</evidence>
<comment type="catalytic activity">
    <reaction evidence="1">
        <text>ATP + protein L-histidine = ADP + protein N-phospho-L-histidine.</text>
        <dbReference type="EC" id="2.7.13.3"/>
    </reaction>
</comment>
<dbReference type="PROSITE" id="PS50110">
    <property type="entry name" value="RESPONSE_REGULATORY"/>
    <property type="match status" value="1"/>
</dbReference>
<dbReference type="InterPro" id="IPR003594">
    <property type="entry name" value="HATPase_dom"/>
</dbReference>
<proteinExistence type="predicted"/>
<dbReference type="Proteomes" id="UP000319040">
    <property type="component" value="Unassembled WGS sequence"/>
</dbReference>
<protein>
    <recommendedName>
        <fullName evidence="3">histidine kinase</fullName>
        <ecNumber evidence="3">2.7.13.3</ecNumber>
    </recommendedName>
</protein>
<feature type="domain" description="PAC" evidence="21">
    <location>
        <begin position="470"/>
        <end position="522"/>
    </location>
</feature>
<evidence type="ECO:0000256" key="8">
    <source>
        <dbReference type="ARBA" id="ARBA00022741"/>
    </source>
</evidence>
<dbReference type="InterPro" id="IPR004358">
    <property type="entry name" value="Sig_transdc_His_kin-like_C"/>
</dbReference>
<reference evidence="22 23" key="1">
    <citation type="submission" date="2017-05" db="EMBL/GenBank/DDBJ databases">
        <authorList>
            <person name="Varghese N."/>
            <person name="Submissions S."/>
        </authorList>
    </citation>
    <scope>NUCLEOTIDE SEQUENCE [LARGE SCALE GENOMIC DNA]</scope>
    <source>
        <strain evidence="22 23">DSM 27040</strain>
    </source>
</reference>
<evidence type="ECO:0000256" key="17">
    <source>
        <dbReference type="SAM" id="Phobius"/>
    </source>
</evidence>
<evidence type="ECO:0000256" key="4">
    <source>
        <dbReference type="ARBA" id="ARBA00022475"/>
    </source>
</evidence>
<dbReference type="NCBIfam" id="TIGR00229">
    <property type="entry name" value="sensory_box"/>
    <property type="match status" value="4"/>
</dbReference>
<dbReference type="Pfam" id="PF00512">
    <property type="entry name" value="HisKA"/>
    <property type="match status" value="1"/>
</dbReference>
<evidence type="ECO:0000256" key="5">
    <source>
        <dbReference type="ARBA" id="ARBA00022553"/>
    </source>
</evidence>
<dbReference type="InterPro" id="IPR029151">
    <property type="entry name" value="Sensor-like_sf"/>
</dbReference>
<dbReference type="PRINTS" id="PR00344">
    <property type="entry name" value="BCTRLSENSOR"/>
</dbReference>
<evidence type="ECO:0000259" key="18">
    <source>
        <dbReference type="PROSITE" id="PS50109"/>
    </source>
</evidence>
<keyword evidence="9" id="KW-0418">Kinase</keyword>
<dbReference type="InterPro" id="IPR035965">
    <property type="entry name" value="PAS-like_dom_sf"/>
</dbReference>
<evidence type="ECO:0000256" key="7">
    <source>
        <dbReference type="ARBA" id="ARBA00022692"/>
    </source>
</evidence>
<dbReference type="Gene3D" id="1.10.287.130">
    <property type="match status" value="1"/>
</dbReference>
<dbReference type="PANTHER" id="PTHR43047:SF72">
    <property type="entry name" value="OSMOSENSING HISTIDINE PROTEIN KINASE SLN1"/>
    <property type="match status" value="1"/>
</dbReference>
<feature type="domain" description="Histidine kinase" evidence="18">
    <location>
        <begin position="939"/>
        <end position="1166"/>
    </location>
</feature>
<dbReference type="CDD" id="cd17546">
    <property type="entry name" value="REC_hyHK_CKI1_RcsC-like"/>
    <property type="match status" value="1"/>
</dbReference>
<dbReference type="FunFam" id="1.10.287.130:FF:000038">
    <property type="entry name" value="Sensory transduction histidine kinase"/>
    <property type="match status" value="1"/>
</dbReference>
<keyword evidence="14" id="KW-0131">Cell cycle</keyword>
<keyword evidence="23" id="KW-1185">Reference proteome</keyword>
<dbReference type="GO" id="GO:0005886">
    <property type="term" value="C:plasma membrane"/>
    <property type="evidence" value="ECO:0007669"/>
    <property type="project" value="UniProtKB-SubCell"/>
</dbReference>
<evidence type="ECO:0000313" key="22">
    <source>
        <dbReference type="EMBL" id="SMO90810.1"/>
    </source>
</evidence>
<dbReference type="InterPro" id="IPR036890">
    <property type="entry name" value="HATPase_C_sf"/>
</dbReference>
<dbReference type="PROSITE" id="PS50113">
    <property type="entry name" value="PAC"/>
    <property type="match status" value="4"/>
</dbReference>
<comment type="subcellular location">
    <subcellularLocation>
        <location evidence="2">Cell membrane</location>
        <topology evidence="2">Multi-pass membrane protein</topology>
    </subcellularLocation>
</comment>
<evidence type="ECO:0000259" key="21">
    <source>
        <dbReference type="PROSITE" id="PS50113"/>
    </source>
</evidence>